<accession>A0A4Y9ZR38</accession>
<dbReference type="STRING" id="135208.A0A4Y9ZR38"/>
<gene>
    <name evidence="1" type="ORF">EWM64_g8073</name>
</gene>
<name>A0A4Y9ZR38_9AGAM</name>
<comment type="caution">
    <text evidence="1">The sequence shown here is derived from an EMBL/GenBank/DDBJ whole genome shotgun (WGS) entry which is preliminary data.</text>
</comment>
<proteinExistence type="predicted"/>
<evidence type="ECO:0000313" key="2">
    <source>
        <dbReference type="Proteomes" id="UP000298061"/>
    </source>
</evidence>
<evidence type="ECO:0000313" key="1">
    <source>
        <dbReference type="EMBL" id="TFY75939.1"/>
    </source>
</evidence>
<protein>
    <submittedName>
        <fullName evidence="1">Uncharacterized protein</fullName>
    </submittedName>
</protein>
<reference evidence="1 2" key="1">
    <citation type="submission" date="2019-02" db="EMBL/GenBank/DDBJ databases">
        <title>Genome sequencing of the rare red list fungi Hericium alpestre (H. flagellum).</title>
        <authorList>
            <person name="Buettner E."/>
            <person name="Kellner H."/>
        </authorList>
    </citation>
    <scope>NUCLEOTIDE SEQUENCE [LARGE SCALE GENOMIC DNA]</scope>
    <source>
        <strain evidence="1 2">DSM 108284</strain>
    </source>
</reference>
<organism evidence="1 2">
    <name type="scientific">Hericium alpestre</name>
    <dbReference type="NCBI Taxonomy" id="135208"/>
    <lineage>
        <taxon>Eukaryota</taxon>
        <taxon>Fungi</taxon>
        <taxon>Dikarya</taxon>
        <taxon>Basidiomycota</taxon>
        <taxon>Agaricomycotina</taxon>
        <taxon>Agaricomycetes</taxon>
        <taxon>Russulales</taxon>
        <taxon>Hericiaceae</taxon>
        <taxon>Hericium</taxon>
    </lineage>
</organism>
<dbReference type="EMBL" id="SFCI01001376">
    <property type="protein sequence ID" value="TFY75939.1"/>
    <property type="molecule type" value="Genomic_DNA"/>
</dbReference>
<keyword evidence="2" id="KW-1185">Reference proteome</keyword>
<dbReference type="AlphaFoldDB" id="A0A4Y9ZR38"/>
<dbReference type="Proteomes" id="UP000298061">
    <property type="component" value="Unassembled WGS sequence"/>
</dbReference>
<sequence length="254" mass="29050">MAFLSPTVPRMRDGFLTKTFGESFSEYLVSHSLRRPVDGLDLIVDNRSHSIRRILHQAREAASNQEATLLVLDYVPDDAHGIVLKQTPFRAYERTAREGAELSRNPPASTIFFETKDDGLVGISLSDAFHKNCGNIKGSDGLIPLDYQRKTTIKIYIKWVGYEDKFYQFHLQNERKEPGPITMQKFIRHVARRVKDFVEKDAKKANDHNRHYQYRIGEGEDRLPLEEIWLAGVVSTSGGTIMPLLQLGPRRPQL</sequence>